<evidence type="ECO:0000313" key="2">
    <source>
        <dbReference type="Proteomes" id="UP000245657"/>
    </source>
</evidence>
<protein>
    <submittedName>
        <fullName evidence="1">Uncharacterized protein</fullName>
    </submittedName>
</protein>
<organism evidence="1 2">
    <name type="scientific">Methanospirillum lacunae</name>
    <dbReference type="NCBI Taxonomy" id="668570"/>
    <lineage>
        <taxon>Archaea</taxon>
        <taxon>Methanobacteriati</taxon>
        <taxon>Methanobacteriota</taxon>
        <taxon>Stenosarchaea group</taxon>
        <taxon>Methanomicrobia</taxon>
        <taxon>Methanomicrobiales</taxon>
        <taxon>Methanospirillaceae</taxon>
        <taxon>Methanospirillum</taxon>
    </lineage>
</organism>
<proteinExistence type="predicted"/>
<dbReference type="EMBL" id="QGMY01000017">
    <property type="protein sequence ID" value="PWR70028.1"/>
    <property type="molecule type" value="Genomic_DNA"/>
</dbReference>
<reference evidence="1 2" key="1">
    <citation type="submission" date="2018-05" db="EMBL/GenBank/DDBJ databases">
        <title>Draft genome of Methanospirillum lacunae Ki8-1.</title>
        <authorList>
            <person name="Dueholm M.S."/>
            <person name="Nielsen P.H."/>
            <person name="Bakmann L.F."/>
            <person name="Otzen D.E."/>
        </authorList>
    </citation>
    <scope>NUCLEOTIDE SEQUENCE [LARGE SCALE GENOMIC DNA]</scope>
    <source>
        <strain evidence="1 2">Ki8-1</strain>
    </source>
</reference>
<dbReference type="GeneID" id="97547560"/>
<dbReference type="Proteomes" id="UP000245657">
    <property type="component" value="Unassembled WGS sequence"/>
</dbReference>
<dbReference type="RefSeq" id="WP_109970092.1">
    <property type="nucleotide sequence ID" value="NZ_CP176093.1"/>
</dbReference>
<keyword evidence="2" id="KW-1185">Reference proteome</keyword>
<sequence>MRWNYLAAGLVLLILASLTGAEYLGTTISTDGTLLLSGFGEDENRSSVSRVMTVGASQLSRIISGEESRVGLSVQGTGPLLFSDYSTGTVESPPEPVCVFLTSDRRVPGIGSDKSLMYTSGILGHGTYVMSRVTGPGLSGETLVNGSGLMLLGSGTDGNRTAGSSGFVSGNMTVYDSVRL</sequence>
<name>A0A2V2N0G9_9EURY</name>
<comment type="caution">
    <text evidence="1">The sequence shown here is derived from an EMBL/GenBank/DDBJ whole genome shotgun (WGS) entry which is preliminary data.</text>
</comment>
<dbReference type="AlphaFoldDB" id="A0A2V2N0G9"/>
<gene>
    <name evidence="1" type="ORF">DK846_16515</name>
</gene>
<dbReference type="OrthoDB" id="116058at2157"/>
<evidence type="ECO:0000313" key="1">
    <source>
        <dbReference type="EMBL" id="PWR70028.1"/>
    </source>
</evidence>
<accession>A0A2V2N0G9</accession>